<evidence type="ECO:0000313" key="5">
    <source>
        <dbReference type="EMBL" id="RGV25704.1"/>
    </source>
</evidence>
<dbReference type="CDD" id="cd04301">
    <property type="entry name" value="NAT_SF"/>
    <property type="match status" value="1"/>
</dbReference>
<protein>
    <submittedName>
        <fullName evidence="2 4">N-acetyltransferase</fullName>
    </submittedName>
    <submittedName>
        <fullName evidence="3">GNAT family protein</fullName>
    </submittedName>
</protein>
<keyword evidence="4" id="KW-0808">Transferase</keyword>
<dbReference type="AlphaFoldDB" id="A0A1Y3ZHW0"/>
<sequence>MKKQSSCPSALNREETGYSAQIGPDFFIREATLADAAIIWQTIYDNRVYLRTWLPFVDGLKEVADEEAFLNEQLALPYADRNIVFVIGQGHELCGLVGFVITDNINHRTEIGYWLIPEYQGRGIMTRCVRHLCEWAVSERGMNSIRIRCAAGNAPSNAIPRRLGFTLEGVEREGELMADGQYVDLNVYSILKREIENW</sequence>
<evidence type="ECO:0000313" key="3">
    <source>
        <dbReference type="EMBL" id="MDB9224534.1"/>
    </source>
</evidence>
<reference evidence="7 8" key="1">
    <citation type="submission" date="2018-08" db="EMBL/GenBank/DDBJ databases">
        <title>A genome reference for cultivated species of the human gut microbiota.</title>
        <authorList>
            <person name="Zou Y."/>
            <person name="Xue W."/>
            <person name="Luo G."/>
        </authorList>
    </citation>
    <scope>NUCLEOTIDE SEQUENCE [LARGE SCALE GENOMIC DNA]</scope>
    <source>
        <strain evidence="5 7">AF14-6AC</strain>
        <strain evidence="4 8">AF16-14</strain>
        <strain evidence="6 9">OF03-11</strain>
    </source>
</reference>
<dbReference type="EMBL" id="JAQMRD010000027">
    <property type="protein sequence ID" value="MDB9224534.1"/>
    <property type="molecule type" value="Genomic_DNA"/>
</dbReference>
<dbReference type="InterPro" id="IPR000182">
    <property type="entry name" value="GNAT_dom"/>
</dbReference>
<evidence type="ECO:0000313" key="6">
    <source>
        <dbReference type="EMBL" id="RGY04155.1"/>
    </source>
</evidence>
<evidence type="ECO:0000313" key="9">
    <source>
        <dbReference type="Proteomes" id="UP000284434"/>
    </source>
</evidence>
<dbReference type="Proteomes" id="UP000283426">
    <property type="component" value="Unassembled WGS sequence"/>
</dbReference>
<dbReference type="EMBL" id="QRYW01000021">
    <property type="protein sequence ID" value="RGV25704.1"/>
    <property type="molecule type" value="Genomic_DNA"/>
</dbReference>
<dbReference type="Proteomes" id="UP000284243">
    <property type="component" value="Unassembled WGS sequence"/>
</dbReference>
<dbReference type="GeneID" id="61274522"/>
<reference evidence="2" key="2">
    <citation type="submission" date="2022-01" db="EMBL/GenBank/DDBJ databases">
        <title>Collection of gut derived symbiotic bacterial strains cultured from healthy donors.</title>
        <authorList>
            <person name="Lin H."/>
            <person name="Kohout C."/>
            <person name="Waligurski E."/>
            <person name="Pamer E.G."/>
        </authorList>
    </citation>
    <scope>NUCLEOTIDE SEQUENCE</scope>
    <source>
        <strain evidence="2">DFI.1.149</strain>
    </source>
</reference>
<dbReference type="GO" id="GO:0005737">
    <property type="term" value="C:cytoplasm"/>
    <property type="evidence" value="ECO:0007669"/>
    <property type="project" value="TreeGrafter"/>
</dbReference>
<dbReference type="PANTHER" id="PTHR43441:SF2">
    <property type="entry name" value="FAMILY ACETYLTRANSFERASE, PUTATIVE (AFU_ORTHOLOGUE AFUA_7G00850)-RELATED"/>
    <property type="match status" value="1"/>
</dbReference>
<comment type="caution">
    <text evidence="4">The sequence shown here is derived from an EMBL/GenBank/DDBJ whole genome shotgun (WGS) entry which is preliminary data.</text>
</comment>
<accession>A0A1Y3ZHW0</accession>
<evidence type="ECO:0000313" key="7">
    <source>
        <dbReference type="Proteomes" id="UP000283426"/>
    </source>
</evidence>
<dbReference type="Proteomes" id="UP001212263">
    <property type="component" value="Unassembled WGS sequence"/>
</dbReference>
<dbReference type="SUPFAM" id="SSF55729">
    <property type="entry name" value="Acyl-CoA N-acyltransferases (Nat)"/>
    <property type="match status" value="1"/>
</dbReference>
<dbReference type="EMBL" id="JAKNDN010000002">
    <property type="protein sequence ID" value="MCG4958550.1"/>
    <property type="molecule type" value="Genomic_DNA"/>
</dbReference>
<dbReference type="InterPro" id="IPR051908">
    <property type="entry name" value="Ribosomal_N-acetyltransferase"/>
</dbReference>
<name>A0A1Y3ZHW0_9BACT</name>
<dbReference type="PROSITE" id="PS51186">
    <property type="entry name" value="GNAT"/>
    <property type="match status" value="1"/>
</dbReference>
<dbReference type="GO" id="GO:1990189">
    <property type="term" value="F:protein N-terminal-serine acetyltransferase activity"/>
    <property type="evidence" value="ECO:0007669"/>
    <property type="project" value="TreeGrafter"/>
</dbReference>
<organism evidence="4 8">
    <name type="scientific">Odoribacter splanchnicus</name>
    <dbReference type="NCBI Taxonomy" id="28118"/>
    <lineage>
        <taxon>Bacteria</taxon>
        <taxon>Pseudomonadati</taxon>
        <taxon>Bacteroidota</taxon>
        <taxon>Bacteroidia</taxon>
        <taxon>Bacteroidales</taxon>
        <taxon>Odoribacteraceae</taxon>
        <taxon>Odoribacter</taxon>
    </lineage>
</organism>
<dbReference type="EMBL" id="QSCO01000027">
    <property type="protein sequence ID" value="RGY04155.1"/>
    <property type="molecule type" value="Genomic_DNA"/>
</dbReference>
<dbReference type="OMA" id="SQWLAWP"/>
<proteinExistence type="predicted"/>
<reference evidence="3" key="3">
    <citation type="submission" date="2023-01" db="EMBL/GenBank/DDBJ databases">
        <title>Human gut microbiome strain richness.</title>
        <authorList>
            <person name="Chen-Liaw A."/>
        </authorList>
    </citation>
    <scope>NUCLEOTIDE SEQUENCE</scope>
    <source>
        <strain evidence="3">RTP21484st1_B7_RTP21484_190118</strain>
    </source>
</reference>
<dbReference type="InterPro" id="IPR016181">
    <property type="entry name" value="Acyl_CoA_acyltransferase"/>
</dbReference>
<dbReference type="GO" id="GO:0008999">
    <property type="term" value="F:protein-N-terminal-alanine acetyltransferase activity"/>
    <property type="evidence" value="ECO:0007669"/>
    <property type="project" value="TreeGrafter"/>
</dbReference>
<dbReference type="Proteomes" id="UP001199750">
    <property type="component" value="Unassembled WGS sequence"/>
</dbReference>
<dbReference type="EMBL" id="QRYC01000031">
    <property type="protein sequence ID" value="RGU54407.1"/>
    <property type="molecule type" value="Genomic_DNA"/>
</dbReference>
<dbReference type="Proteomes" id="UP000284434">
    <property type="component" value="Unassembled WGS sequence"/>
</dbReference>
<dbReference type="Gene3D" id="3.40.630.30">
    <property type="match status" value="1"/>
</dbReference>
<evidence type="ECO:0000313" key="4">
    <source>
        <dbReference type="EMBL" id="RGU54407.1"/>
    </source>
</evidence>
<dbReference type="PANTHER" id="PTHR43441">
    <property type="entry name" value="RIBOSOMAL-PROTEIN-SERINE ACETYLTRANSFERASE"/>
    <property type="match status" value="1"/>
</dbReference>
<dbReference type="RefSeq" id="WP_013611550.1">
    <property type="nucleotide sequence ID" value="NZ_BAABYK010000001.1"/>
</dbReference>
<evidence type="ECO:0000313" key="2">
    <source>
        <dbReference type="EMBL" id="MCG4958550.1"/>
    </source>
</evidence>
<evidence type="ECO:0000313" key="8">
    <source>
        <dbReference type="Proteomes" id="UP000284243"/>
    </source>
</evidence>
<dbReference type="Pfam" id="PF13302">
    <property type="entry name" value="Acetyltransf_3"/>
    <property type="match status" value="1"/>
</dbReference>
<feature type="domain" description="N-acetyltransferase" evidence="1">
    <location>
        <begin position="26"/>
        <end position="194"/>
    </location>
</feature>
<gene>
    <name evidence="5" type="ORF">DWW24_10585</name>
    <name evidence="4" type="ORF">DWW57_16170</name>
    <name evidence="6" type="ORF">DXA53_16460</name>
    <name evidence="2" type="ORF">L0P03_01590</name>
    <name evidence="3" type="ORF">PN645_16250</name>
</gene>
<evidence type="ECO:0000259" key="1">
    <source>
        <dbReference type="PROSITE" id="PS51186"/>
    </source>
</evidence>